<evidence type="ECO:0000256" key="2">
    <source>
        <dbReference type="SAM" id="MobiDB-lite"/>
    </source>
</evidence>
<feature type="region of interest" description="Disordered" evidence="2">
    <location>
        <begin position="1"/>
        <end position="31"/>
    </location>
</feature>
<dbReference type="GO" id="GO:0000381">
    <property type="term" value="P:regulation of alternative mRNA splicing, via spliceosome"/>
    <property type="evidence" value="ECO:0007669"/>
    <property type="project" value="TreeGrafter"/>
</dbReference>
<feature type="compositionally biased region" description="Basic and acidic residues" evidence="2">
    <location>
        <begin position="121"/>
        <end position="138"/>
    </location>
</feature>
<dbReference type="GO" id="GO:0071013">
    <property type="term" value="C:catalytic step 2 spliceosome"/>
    <property type="evidence" value="ECO:0007669"/>
    <property type="project" value="TreeGrafter"/>
</dbReference>
<dbReference type="AlphaFoldDB" id="A0A7R8WGA5"/>
<dbReference type="GO" id="GO:0005686">
    <property type="term" value="C:U2 snRNP"/>
    <property type="evidence" value="ECO:0007669"/>
    <property type="project" value="TreeGrafter"/>
</dbReference>
<dbReference type="EMBL" id="OB662680">
    <property type="protein sequence ID" value="CAD7230424.1"/>
    <property type="molecule type" value="Genomic_DNA"/>
</dbReference>
<keyword evidence="1" id="KW-0507">mRNA processing</keyword>
<dbReference type="Pfam" id="PF12230">
    <property type="entry name" value="PRP21_like_P"/>
    <property type="match status" value="1"/>
</dbReference>
<dbReference type="OrthoDB" id="8024612at2759"/>
<evidence type="ECO:0000313" key="3">
    <source>
        <dbReference type="EMBL" id="CAD7230424.1"/>
    </source>
</evidence>
<feature type="compositionally biased region" description="Pro residues" evidence="2">
    <location>
        <begin position="142"/>
        <end position="158"/>
    </location>
</feature>
<reference evidence="3" key="1">
    <citation type="submission" date="2020-11" db="EMBL/GenBank/DDBJ databases">
        <authorList>
            <person name="Tran Van P."/>
        </authorList>
    </citation>
    <scope>NUCLEOTIDE SEQUENCE</scope>
</reference>
<dbReference type="GO" id="GO:0071004">
    <property type="term" value="C:U2-type prespliceosome"/>
    <property type="evidence" value="ECO:0007669"/>
    <property type="project" value="TreeGrafter"/>
</dbReference>
<dbReference type="InterPro" id="IPR022030">
    <property type="entry name" value="SF3A1_dom"/>
</dbReference>
<dbReference type="GO" id="GO:0045292">
    <property type="term" value="P:mRNA cis splicing, via spliceosome"/>
    <property type="evidence" value="ECO:0007669"/>
    <property type="project" value="InterPro"/>
</dbReference>
<proteinExistence type="predicted"/>
<dbReference type="PANTHER" id="PTHR15316:SF1">
    <property type="entry name" value="SPLICING FACTOR 3A SUBUNIT 1"/>
    <property type="match status" value="1"/>
</dbReference>
<organism evidence="3">
    <name type="scientific">Cyprideis torosa</name>
    <dbReference type="NCBI Taxonomy" id="163714"/>
    <lineage>
        <taxon>Eukaryota</taxon>
        <taxon>Metazoa</taxon>
        <taxon>Ecdysozoa</taxon>
        <taxon>Arthropoda</taxon>
        <taxon>Crustacea</taxon>
        <taxon>Oligostraca</taxon>
        <taxon>Ostracoda</taxon>
        <taxon>Podocopa</taxon>
        <taxon>Podocopida</taxon>
        <taxon>Cytherocopina</taxon>
        <taxon>Cytheroidea</taxon>
        <taxon>Cytherideidae</taxon>
        <taxon>Cyprideis</taxon>
    </lineage>
</organism>
<feature type="compositionally biased region" description="Acidic residues" evidence="2">
    <location>
        <begin position="103"/>
        <end position="113"/>
    </location>
</feature>
<dbReference type="PANTHER" id="PTHR15316">
    <property type="entry name" value="SPLICEOSOME ASSOCIATED PROTEIN 114/SWAP SPLICING FACTOR-RELATED"/>
    <property type="match status" value="1"/>
</dbReference>
<dbReference type="InterPro" id="IPR045146">
    <property type="entry name" value="SF3A1"/>
</dbReference>
<accession>A0A7R8WGA5</accession>
<sequence length="210" mass="22990">MGCLPCQKRQQRLNERPNAVEEGSGDDECKERDGVQEHMRIGLLDPRWVEERDRMVHEKVHGENVYATGKAVEETLAQFAERRTDIFGGADAEAAIGKKIGEEDMEGGWEGDGEPSTSTMEENKGRSARAMAEKEKIGPGRQHPPQPAPPVQRAPPPRTETQPLTQPPLPPIPPTVPSFAPVPAPPPIPQPPMVVLPPQPVVVGFDKRST</sequence>
<evidence type="ECO:0000256" key="1">
    <source>
        <dbReference type="ARBA" id="ARBA00022664"/>
    </source>
</evidence>
<gene>
    <name evidence="3" type="ORF">CTOB1V02_LOCUS8282</name>
</gene>
<protein>
    <submittedName>
        <fullName evidence="3">Uncharacterized protein</fullName>
    </submittedName>
</protein>
<name>A0A7R8WGA5_9CRUS</name>
<dbReference type="GO" id="GO:0003723">
    <property type="term" value="F:RNA binding"/>
    <property type="evidence" value="ECO:0007669"/>
    <property type="project" value="InterPro"/>
</dbReference>
<feature type="compositionally biased region" description="Pro residues" evidence="2">
    <location>
        <begin position="165"/>
        <end position="198"/>
    </location>
</feature>
<feature type="region of interest" description="Disordered" evidence="2">
    <location>
        <begin position="97"/>
        <end position="198"/>
    </location>
</feature>